<evidence type="ECO:0000256" key="3">
    <source>
        <dbReference type="SAM" id="Phobius"/>
    </source>
</evidence>
<accession>T1JB68</accession>
<feature type="transmembrane region" description="Helical" evidence="3">
    <location>
        <begin position="600"/>
        <end position="624"/>
    </location>
</feature>
<evidence type="ECO:0008006" key="7">
    <source>
        <dbReference type="Google" id="ProtNLM"/>
    </source>
</evidence>
<evidence type="ECO:0000256" key="2">
    <source>
        <dbReference type="PROSITE-ProRule" id="PRU00124"/>
    </source>
</evidence>
<name>T1JB68_STRMM</name>
<dbReference type="CDD" id="cd00112">
    <property type="entry name" value="LDLa"/>
    <property type="match status" value="2"/>
</dbReference>
<dbReference type="InterPro" id="IPR035914">
    <property type="entry name" value="Sperma_CUB_dom_sf"/>
</dbReference>
<organism evidence="5 6">
    <name type="scientific">Strigamia maritima</name>
    <name type="common">European centipede</name>
    <name type="synonym">Geophilus maritimus</name>
    <dbReference type="NCBI Taxonomy" id="126957"/>
    <lineage>
        <taxon>Eukaryota</taxon>
        <taxon>Metazoa</taxon>
        <taxon>Ecdysozoa</taxon>
        <taxon>Arthropoda</taxon>
        <taxon>Myriapoda</taxon>
        <taxon>Chilopoda</taxon>
        <taxon>Pleurostigmophora</taxon>
        <taxon>Geophilomorpha</taxon>
        <taxon>Linotaeniidae</taxon>
        <taxon>Strigamia</taxon>
    </lineage>
</organism>
<dbReference type="EMBL" id="JH432010">
    <property type="status" value="NOT_ANNOTATED_CDS"/>
    <property type="molecule type" value="Genomic_DNA"/>
</dbReference>
<dbReference type="PROSITE" id="PS50068">
    <property type="entry name" value="LDLRA_2"/>
    <property type="match status" value="2"/>
</dbReference>
<dbReference type="InterPro" id="IPR042333">
    <property type="entry name" value="LRAD2/Mig-13-like"/>
</dbReference>
<feature type="transmembrane region" description="Helical" evidence="3">
    <location>
        <begin position="238"/>
        <end position="261"/>
    </location>
</feature>
<dbReference type="PROSITE" id="PS01209">
    <property type="entry name" value="LDLRA_1"/>
    <property type="match status" value="1"/>
</dbReference>
<protein>
    <recommendedName>
        <fullName evidence="7">CUB domain-containing protein</fullName>
    </recommendedName>
</protein>
<dbReference type="InterPro" id="IPR036055">
    <property type="entry name" value="LDL_receptor-like_sf"/>
</dbReference>
<feature type="chain" id="PRO_5004579449" description="CUB domain-containing protein" evidence="4">
    <location>
        <begin position="20"/>
        <end position="796"/>
    </location>
</feature>
<dbReference type="Gene3D" id="4.10.400.10">
    <property type="entry name" value="Low-density Lipoprotein Receptor"/>
    <property type="match status" value="1"/>
</dbReference>
<dbReference type="HOGENOM" id="CLU_353138_0_0_1"/>
<evidence type="ECO:0000256" key="4">
    <source>
        <dbReference type="SAM" id="SignalP"/>
    </source>
</evidence>
<keyword evidence="3" id="KW-0472">Membrane</keyword>
<keyword evidence="4" id="KW-0732">Signal</keyword>
<dbReference type="EnsemblMetazoa" id="SMAR011002-RA">
    <property type="protein sequence ID" value="SMAR011002-PA"/>
    <property type="gene ID" value="SMAR011002"/>
</dbReference>
<dbReference type="Pfam" id="PF00057">
    <property type="entry name" value="Ldl_recept_a"/>
    <property type="match status" value="1"/>
</dbReference>
<evidence type="ECO:0000256" key="1">
    <source>
        <dbReference type="ARBA" id="ARBA00023157"/>
    </source>
</evidence>
<dbReference type="SUPFAM" id="SSF57424">
    <property type="entry name" value="LDL receptor-like module"/>
    <property type="match status" value="1"/>
</dbReference>
<dbReference type="SMART" id="SM00192">
    <property type="entry name" value="LDLa"/>
    <property type="match status" value="2"/>
</dbReference>
<dbReference type="AlphaFoldDB" id="T1JB68"/>
<dbReference type="Gene3D" id="2.40.128.620">
    <property type="match status" value="1"/>
</dbReference>
<dbReference type="Proteomes" id="UP000014500">
    <property type="component" value="Unassembled WGS sequence"/>
</dbReference>
<dbReference type="PRINTS" id="PR00261">
    <property type="entry name" value="LDLRECEPTOR"/>
</dbReference>
<dbReference type="InterPro" id="IPR002172">
    <property type="entry name" value="LDrepeatLR_classA_rpt"/>
</dbReference>
<comment type="caution">
    <text evidence="2">Lacks conserved residue(s) required for the propagation of feature annotation.</text>
</comment>
<sequence length="796" mass="88218">MPWSVYLAVTILLLPTCLAARKVLSVQELCVHNLMRPVVRLSTNSHFVSALGLVLEGLQVWPRAFDCTLTLQVTEPKTVIGLSLDHLQLRTSNNLECLDYLEINDGNNAIRLCGDTSNQAKEMQLPSAIPTHFESTRDVITIHIFSRPATPEYRFKNRAPSLGFFFNAVAYYKITKENSCNSMNGFSCGEGGRCLPRRLVCDLYPDCGEINANNDEKANCSDSEKIWTRNNDPTLSPITLSFIVTACILSLISITIIFYWSRNHFLKKSLRTTSNQNLTDTSHQVNADVFVIESCHYASIDVASAPSYESLFPSAPTLTPQPSIGNNELPPAYETLFGHTSGANKIDHQTATKENSKLVLVRQISELSIFVQGYKAKSILTRVYEVIENVNLFLVDLCEQNAKPKIHLSAWKDRGEAAVTLSLSKDDYPSGLNCCVSVTSDKKLVVEINDINLPLRPGLGSCLDHLQIESATDILSLCHQKDIGHQTENEASNTIETSHFVDICFFSSSIIEINDDESTQYGFTLRLMAYSQETNTDLCSTIFEGFICHNSTVCLPQSLKCDGEEDCFNGFDEDEGNCKDVTTIAEVASSTIGLSLQGTITLGGIAIIVCAVLVMCMWQCLLKFRSELHNPTSHSSVSQTENGNLPVAIYTVPISNVTSGSTIDIPAGASTSDTADRIFVTCTTARQQRIGDLPPSYDTLFGNNSNNNNLKSRKSINTTKIVFKNSKWSKLFKPSERMANDLSSPYPETKLKYHSAGQWYCRLLKAPNNQNTRLLCFNSVSANNTFKSHIFRMWVA</sequence>
<proteinExistence type="predicted"/>
<keyword evidence="3" id="KW-0812">Transmembrane</keyword>
<evidence type="ECO:0000313" key="5">
    <source>
        <dbReference type="EnsemblMetazoa" id="SMAR011002-PA"/>
    </source>
</evidence>
<keyword evidence="6" id="KW-1185">Reference proteome</keyword>
<dbReference type="Gene3D" id="2.60.120.290">
    <property type="entry name" value="Spermadhesin, CUB domain"/>
    <property type="match status" value="1"/>
</dbReference>
<dbReference type="PANTHER" id="PTHR24652">
    <property type="entry name" value="LOW-DENSITY LIPOPROTEIN RECEPTOR CLASS A DOMAIN-CONTAINING PROTEIN 2"/>
    <property type="match status" value="1"/>
</dbReference>
<reference evidence="6" key="1">
    <citation type="submission" date="2011-05" db="EMBL/GenBank/DDBJ databases">
        <authorList>
            <person name="Richards S.R."/>
            <person name="Qu J."/>
            <person name="Jiang H."/>
            <person name="Jhangiani S.N."/>
            <person name="Agravi P."/>
            <person name="Goodspeed R."/>
            <person name="Gross S."/>
            <person name="Mandapat C."/>
            <person name="Jackson L."/>
            <person name="Mathew T."/>
            <person name="Pu L."/>
            <person name="Thornton R."/>
            <person name="Saada N."/>
            <person name="Wilczek-Boney K.B."/>
            <person name="Lee S."/>
            <person name="Kovar C."/>
            <person name="Wu Y."/>
            <person name="Scherer S.E."/>
            <person name="Worley K.C."/>
            <person name="Muzny D.M."/>
            <person name="Gibbs R."/>
        </authorList>
    </citation>
    <scope>NUCLEOTIDE SEQUENCE</scope>
    <source>
        <strain evidence="6">Brora</strain>
    </source>
</reference>
<evidence type="ECO:0000313" key="6">
    <source>
        <dbReference type="Proteomes" id="UP000014500"/>
    </source>
</evidence>
<feature type="signal peptide" evidence="4">
    <location>
        <begin position="1"/>
        <end position="19"/>
    </location>
</feature>
<keyword evidence="3" id="KW-1133">Transmembrane helix</keyword>
<keyword evidence="1" id="KW-1015">Disulfide bond</keyword>
<dbReference type="SUPFAM" id="SSF49854">
    <property type="entry name" value="Spermadhesin, CUB domain"/>
    <property type="match status" value="1"/>
</dbReference>
<dbReference type="InterPro" id="IPR023415">
    <property type="entry name" value="LDLR_class-A_CS"/>
</dbReference>
<reference evidence="5" key="2">
    <citation type="submission" date="2015-02" db="UniProtKB">
        <authorList>
            <consortium name="EnsemblMetazoa"/>
        </authorList>
    </citation>
    <scope>IDENTIFICATION</scope>
</reference>